<proteinExistence type="predicted"/>
<comment type="caution">
    <text evidence="2">The sequence shown here is derived from an EMBL/GenBank/DDBJ whole genome shotgun (WGS) entry which is preliminary data.</text>
</comment>
<accession>A0A8J4CM93</accession>
<evidence type="ECO:0000313" key="3">
    <source>
        <dbReference type="EMBL" id="GIM04533.1"/>
    </source>
</evidence>
<dbReference type="Proteomes" id="UP000722791">
    <property type="component" value="Unassembled WGS sequence"/>
</dbReference>
<sequence>MRATNMQADTSDRNEHRSPMNQEDLGPSNGVKRLLCAEPLETSPARPLRKALSLGLFVSWHTMGSKSRHNCLNLKRVPGVDDLQGLARDLMTRAFPPDSMPPHLSSAASRNYYHFTPEQECLSLPSDVARTQLKLVVTFDGWEYVVYERKLLTEGPQPDETGDTPLLVTVVEFESTALVIGHLGIRVQLVSYPTVSIRKDFLDDIDFRLRADPENFQGILS</sequence>
<dbReference type="Proteomes" id="UP000747110">
    <property type="component" value="Unassembled WGS sequence"/>
</dbReference>
<dbReference type="OrthoDB" id="539192at2759"/>
<keyword evidence="4" id="KW-1185">Reference proteome</keyword>
<protein>
    <submittedName>
        <fullName evidence="2">Uncharacterized protein</fullName>
    </submittedName>
</protein>
<organism evidence="2 4">
    <name type="scientific">Volvox reticuliferus</name>
    <dbReference type="NCBI Taxonomy" id="1737510"/>
    <lineage>
        <taxon>Eukaryota</taxon>
        <taxon>Viridiplantae</taxon>
        <taxon>Chlorophyta</taxon>
        <taxon>core chlorophytes</taxon>
        <taxon>Chlorophyceae</taxon>
        <taxon>CS clade</taxon>
        <taxon>Chlamydomonadales</taxon>
        <taxon>Volvocaceae</taxon>
        <taxon>Volvox</taxon>
    </lineage>
</organism>
<dbReference type="AlphaFoldDB" id="A0A8J4CM93"/>
<evidence type="ECO:0000313" key="2">
    <source>
        <dbReference type="EMBL" id="GIL86052.1"/>
    </source>
</evidence>
<dbReference type="EMBL" id="BNCP01000034">
    <property type="protein sequence ID" value="GIL86052.1"/>
    <property type="molecule type" value="Genomic_DNA"/>
</dbReference>
<evidence type="ECO:0000256" key="1">
    <source>
        <dbReference type="SAM" id="MobiDB-lite"/>
    </source>
</evidence>
<feature type="region of interest" description="Disordered" evidence="1">
    <location>
        <begin position="1"/>
        <end position="30"/>
    </location>
</feature>
<gene>
    <name evidence="2" type="ORF">Vretifemale_14286</name>
    <name evidence="3" type="ORF">Vretimale_9078</name>
</gene>
<evidence type="ECO:0000313" key="4">
    <source>
        <dbReference type="Proteomes" id="UP000747110"/>
    </source>
</evidence>
<dbReference type="EMBL" id="BNCQ01000016">
    <property type="protein sequence ID" value="GIM04533.1"/>
    <property type="molecule type" value="Genomic_DNA"/>
</dbReference>
<reference evidence="2" key="1">
    <citation type="journal article" date="2021" name="Proc. Natl. Acad. Sci. U.S.A.">
        <title>Three genomes in the algal genus Volvox reveal the fate of a haploid sex-determining region after a transition to homothallism.</title>
        <authorList>
            <person name="Yamamoto K."/>
            <person name="Hamaji T."/>
            <person name="Kawai-Toyooka H."/>
            <person name="Matsuzaki R."/>
            <person name="Takahashi F."/>
            <person name="Nishimura Y."/>
            <person name="Kawachi M."/>
            <person name="Noguchi H."/>
            <person name="Minakuchi Y."/>
            <person name="Umen J.G."/>
            <person name="Toyoda A."/>
            <person name="Nozaki H."/>
        </authorList>
    </citation>
    <scope>NUCLEOTIDE SEQUENCE</scope>
    <source>
        <strain evidence="3">NIES-3785</strain>
        <strain evidence="2">NIES-3786</strain>
    </source>
</reference>
<name>A0A8J4CM93_9CHLO</name>